<protein>
    <submittedName>
        <fullName evidence="1">Uncharacterized protein</fullName>
    </submittedName>
</protein>
<dbReference type="Proteomes" id="UP000241771">
    <property type="component" value="Unassembled WGS sequence"/>
</dbReference>
<gene>
    <name evidence="1" type="ORF">C9I98_24135</name>
</gene>
<sequence length="72" mass="8536">MKIFNEFVDVVIIQHDNLYQYARNHVGSERDALRHTILVFEELKIHLSKNTKPDNIDKWLINKMDSSLRGNL</sequence>
<reference evidence="1 2" key="1">
    <citation type="submission" date="2018-01" db="EMBL/GenBank/DDBJ databases">
        <title>Whole genome sequencing of Histamine producing bacteria.</title>
        <authorList>
            <person name="Butler K."/>
        </authorList>
    </citation>
    <scope>NUCLEOTIDE SEQUENCE [LARGE SCALE GENOMIC DNA]</scope>
    <source>
        <strain evidence="1 2">DSM 100436</strain>
    </source>
</reference>
<keyword evidence="2" id="KW-1185">Reference proteome</keyword>
<evidence type="ECO:0000313" key="2">
    <source>
        <dbReference type="Proteomes" id="UP000241771"/>
    </source>
</evidence>
<dbReference type="RefSeq" id="WP_107272574.1">
    <property type="nucleotide sequence ID" value="NZ_PYMA01000024.1"/>
</dbReference>
<dbReference type="EMBL" id="PYMA01000024">
    <property type="protein sequence ID" value="PSW11342.1"/>
    <property type="molecule type" value="Genomic_DNA"/>
</dbReference>
<proteinExistence type="predicted"/>
<evidence type="ECO:0000313" key="1">
    <source>
        <dbReference type="EMBL" id="PSW11342.1"/>
    </source>
</evidence>
<organism evidence="1 2">
    <name type="scientific">Photobacterium sanctipauli</name>
    <dbReference type="NCBI Taxonomy" id="1342794"/>
    <lineage>
        <taxon>Bacteria</taxon>
        <taxon>Pseudomonadati</taxon>
        <taxon>Pseudomonadota</taxon>
        <taxon>Gammaproteobacteria</taxon>
        <taxon>Vibrionales</taxon>
        <taxon>Vibrionaceae</taxon>
        <taxon>Photobacterium</taxon>
    </lineage>
</organism>
<accession>A0A2T3NBJ7</accession>
<comment type="caution">
    <text evidence="1">The sequence shown here is derived from an EMBL/GenBank/DDBJ whole genome shotgun (WGS) entry which is preliminary data.</text>
</comment>
<dbReference type="AlphaFoldDB" id="A0A2T3NBJ7"/>
<name>A0A2T3NBJ7_9GAMM</name>